<feature type="compositionally biased region" description="Low complexity" evidence="7">
    <location>
        <begin position="222"/>
        <end position="231"/>
    </location>
</feature>
<dbReference type="InterPro" id="IPR000719">
    <property type="entry name" value="Prot_kinase_dom"/>
</dbReference>
<feature type="transmembrane region" description="Helical" evidence="8">
    <location>
        <begin position="244"/>
        <end position="269"/>
    </location>
</feature>
<dbReference type="Gene3D" id="3.30.200.20">
    <property type="entry name" value="Phosphorylase Kinase, domain 1"/>
    <property type="match status" value="1"/>
</dbReference>
<proteinExistence type="predicted"/>
<dbReference type="Proteomes" id="UP000613740">
    <property type="component" value="Unassembled WGS sequence"/>
</dbReference>
<dbReference type="PANTHER" id="PTHR44329:SF214">
    <property type="entry name" value="PROTEIN KINASE DOMAIN-CONTAINING PROTEIN"/>
    <property type="match status" value="1"/>
</dbReference>
<keyword evidence="8" id="KW-0812">Transmembrane</keyword>
<dbReference type="InterPro" id="IPR001245">
    <property type="entry name" value="Ser-Thr/Tyr_kinase_cat_dom"/>
</dbReference>
<feature type="compositionally biased region" description="Low complexity" evidence="7">
    <location>
        <begin position="309"/>
        <end position="319"/>
    </location>
</feature>
<sequence length="904" mass="93505">MPMVLLFAWHKIELRPGITFRLQNVAIQFYVVDSPARTPNFYIFAPSQAPSVGTNTTRVVLQDSMGILGVALPVDLRKLNVLQVPRPPNEGSGPQDIDFAVPHARRVCINETLAPLLDRCWSPGRDLYRDVALPGGDVSGSDGTPIPNNVNIRILNSTMVAQFSATAECIASLGPYGCIVFTYRTVRNEPPAPISAQMAAILAQQQRAAPPGSEVPGGGAPATGQGSSSGSSSGGGGSDRSNQMAVLVGAIVGGVVGVALLVGAVAALVHSQRRRKAQQREQELGQQGKGPQPDCEVPASFESGSSLRQQLQAAQQQQQDGKANPHARYSEHIVSVASYGQRSTDTAAASPLRRDPPTLHGSDHSGRMLPDLVVRAAPLNKGLSTNLLVVTSRDDSTGTGGGGPGGESGSGAACPPALGAAAAIVSASTESRPSSGTRSCGAGSSAKAGTGGRGPSRYQREAGCGAAAAAADVPMRPAAFAMGVVGSADGGEATATAVPDGEATPTASTYAAQAAAALLARSSDVDSLLHIVNCSNLLPSSTGSSALAGGAFAPASAEAGLARGTADVPADTAAAAAMAVGGGSVGTPAAAVSVLPGNASCEAPAAAQVEVVELLPHKLGKGSFGRVVEGRYRGQRVAVKQALDLHDGLAMPVAKMIASFLQEVEVMGRCEHPNTCKLLAACLAPPKLCLVMEMMDTNLESLIYGGPPGHLLPLPKLLHIAIQVAQGLEYLHPTVYHRDLKPANVLISNPESDTPIVKLTDFGLSKITEMTVQTANPEAGTPAYMAPETFDVNNYKLTHKVDLYAFGVMLWAMLTGEEPWKGYPLVSVAFSVHCGRRPPLAELSEERCPRKLRRLIEQCWDAQPRRRPAAAEAVKELFLLQEQLQNGDAALAAPSSAVSEVAAV</sequence>
<feature type="compositionally biased region" description="Polar residues" evidence="7">
    <location>
        <begin position="429"/>
        <end position="438"/>
    </location>
</feature>
<keyword evidence="11" id="KW-1185">Reference proteome</keyword>
<dbReference type="SUPFAM" id="SSF56112">
    <property type="entry name" value="Protein kinase-like (PK-like)"/>
    <property type="match status" value="1"/>
</dbReference>
<feature type="compositionally biased region" description="Basic and acidic residues" evidence="7">
    <location>
        <begin position="352"/>
        <end position="366"/>
    </location>
</feature>
<feature type="compositionally biased region" description="Low complexity" evidence="7">
    <location>
        <begin position="410"/>
        <end position="428"/>
    </location>
</feature>
<dbReference type="GO" id="GO:0004674">
    <property type="term" value="F:protein serine/threonine kinase activity"/>
    <property type="evidence" value="ECO:0007669"/>
    <property type="project" value="UniProtKB-KW"/>
</dbReference>
<keyword evidence="4" id="KW-0418">Kinase</keyword>
<dbReference type="InterPro" id="IPR051681">
    <property type="entry name" value="Ser/Thr_Kinases-Pseudokinases"/>
</dbReference>
<feature type="region of interest" description="Disordered" evidence="7">
    <location>
        <begin position="339"/>
        <end position="366"/>
    </location>
</feature>
<protein>
    <recommendedName>
        <fullName evidence="9">Protein kinase domain-containing protein</fullName>
    </recommendedName>
</protein>
<keyword evidence="8" id="KW-0472">Membrane</keyword>
<keyword evidence="1" id="KW-0723">Serine/threonine-protein kinase</keyword>
<dbReference type="AlphaFoldDB" id="A0A835WXP1"/>
<feature type="region of interest" description="Disordered" evidence="7">
    <location>
        <begin position="392"/>
        <end position="459"/>
    </location>
</feature>
<keyword evidence="8" id="KW-1133">Transmembrane helix</keyword>
<evidence type="ECO:0000256" key="2">
    <source>
        <dbReference type="ARBA" id="ARBA00022679"/>
    </source>
</evidence>
<dbReference type="Gene3D" id="1.10.510.10">
    <property type="entry name" value="Transferase(Phosphotransferase) domain 1"/>
    <property type="match status" value="1"/>
</dbReference>
<evidence type="ECO:0000256" key="1">
    <source>
        <dbReference type="ARBA" id="ARBA00022527"/>
    </source>
</evidence>
<dbReference type="PROSITE" id="PS50011">
    <property type="entry name" value="PROTEIN_KINASE_DOM"/>
    <property type="match status" value="1"/>
</dbReference>
<feature type="compositionally biased region" description="Low complexity" evidence="7">
    <location>
        <begin position="439"/>
        <end position="448"/>
    </location>
</feature>
<comment type="caution">
    <text evidence="10">The sequence shown here is derived from an EMBL/GenBank/DDBJ whole genome shotgun (WGS) entry which is preliminary data.</text>
</comment>
<dbReference type="PANTHER" id="PTHR44329">
    <property type="entry name" value="SERINE/THREONINE-PROTEIN KINASE TNNI3K-RELATED"/>
    <property type="match status" value="1"/>
</dbReference>
<dbReference type="GO" id="GO:0005524">
    <property type="term" value="F:ATP binding"/>
    <property type="evidence" value="ECO:0007669"/>
    <property type="project" value="UniProtKB-UniRule"/>
</dbReference>
<reference evidence="10" key="1">
    <citation type="journal article" date="2020" name="bioRxiv">
        <title>Comparative genomics of Chlamydomonas.</title>
        <authorList>
            <person name="Craig R.J."/>
            <person name="Hasan A.R."/>
            <person name="Ness R.W."/>
            <person name="Keightley P.D."/>
        </authorList>
    </citation>
    <scope>NUCLEOTIDE SEQUENCE</scope>
    <source>
        <strain evidence="10">CCAP 11/173</strain>
    </source>
</reference>
<evidence type="ECO:0000256" key="5">
    <source>
        <dbReference type="ARBA" id="ARBA00022840"/>
    </source>
</evidence>
<feature type="domain" description="Protein kinase" evidence="9">
    <location>
        <begin position="613"/>
        <end position="879"/>
    </location>
</feature>
<dbReference type="PROSITE" id="PS00108">
    <property type="entry name" value="PROTEIN_KINASE_ST"/>
    <property type="match status" value="1"/>
</dbReference>
<dbReference type="PROSITE" id="PS00107">
    <property type="entry name" value="PROTEIN_KINASE_ATP"/>
    <property type="match status" value="1"/>
</dbReference>
<feature type="region of interest" description="Disordered" evidence="7">
    <location>
        <begin position="277"/>
        <end position="327"/>
    </location>
</feature>
<dbReference type="FunFam" id="3.30.200.20:FF:001349">
    <property type="entry name" value="Predicted protein"/>
    <property type="match status" value="1"/>
</dbReference>
<keyword evidence="2" id="KW-0808">Transferase</keyword>
<feature type="binding site" evidence="6">
    <location>
        <position position="640"/>
    </location>
    <ligand>
        <name>ATP</name>
        <dbReference type="ChEBI" id="CHEBI:30616"/>
    </ligand>
</feature>
<feature type="compositionally biased region" description="Gly residues" evidence="7">
    <location>
        <begin position="398"/>
        <end position="409"/>
    </location>
</feature>
<gene>
    <name evidence="10" type="ORF">HYH02_000883</name>
</gene>
<evidence type="ECO:0000256" key="3">
    <source>
        <dbReference type="ARBA" id="ARBA00022741"/>
    </source>
</evidence>
<evidence type="ECO:0000313" key="10">
    <source>
        <dbReference type="EMBL" id="KAG2455058.1"/>
    </source>
</evidence>
<evidence type="ECO:0000256" key="4">
    <source>
        <dbReference type="ARBA" id="ARBA00022777"/>
    </source>
</evidence>
<dbReference type="Pfam" id="PF07714">
    <property type="entry name" value="PK_Tyr_Ser-Thr"/>
    <property type="match status" value="1"/>
</dbReference>
<evidence type="ECO:0000256" key="8">
    <source>
        <dbReference type="SAM" id="Phobius"/>
    </source>
</evidence>
<organism evidence="10 11">
    <name type="scientific">Chlamydomonas schloesseri</name>
    <dbReference type="NCBI Taxonomy" id="2026947"/>
    <lineage>
        <taxon>Eukaryota</taxon>
        <taxon>Viridiplantae</taxon>
        <taxon>Chlorophyta</taxon>
        <taxon>core chlorophytes</taxon>
        <taxon>Chlorophyceae</taxon>
        <taxon>CS clade</taxon>
        <taxon>Chlamydomonadales</taxon>
        <taxon>Chlamydomonadaceae</taxon>
        <taxon>Chlamydomonas</taxon>
    </lineage>
</organism>
<evidence type="ECO:0000313" key="11">
    <source>
        <dbReference type="Proteomes" id="UP000613740"/>
    </source>
</evidence>
<dbReference type="InterPro" id="IPR017441">
    <property type="entry name" value="Protein_kinase_ATP_BS"/>
</dbReference>
<dbReference type="SMART" id="SM00220">
    <property type="entry name" value="S_TKc"/>
    <property type="match status" value="1"/>
</dbReference>
<dbReference type="InterPro" id="IPR008271">
    <property type="entry name" value="Ser/Thr_kinase_AS"/>
</dbReference>
<feature type="region of interest" description="Disordered" evidence="7">
    <location>
        <begin position="203"/>
        <end position="240"/>
    </location>
</feature>
<evidence type="ECO:0000256" key="7">
    <source>
        <dbReference type="SAM" id="MobiDB-lite"/>
    </source>
</evidence>
<dbReference type="EMBL" id="JAEHOD010000001">
    <property type="protein sequence ID" value="KAG2455058.1"/>
    <property type="molecule type" value="Genomic_DNA"/>
</dbReference>
<accession>A0A835WXP1</accession>
<keyword evidence="3 6" id="KW-0547">Nucleotide-binding</keyword>
<evidence type="ECO:0000259" key="9">
    <source>
        <dbReference type="PROSITE" id="PS50011"/>
    </source>
</evidence>
<dbReference type="OrthoDB" id="543893at2759"/>
<keyword evidence="5 6" id="KW-0067">ATP-binding</keyword>
<name>A0A835WXP1_9CHLO</name>
<evidence type="ECO:0000256" key="6">
    <source>
        <dbReference type="PROSITE-ProRule" id="PRU10141"/>
    </source>
</evidence>
<dbReference type="InterPro" id="IPR011009">
    <property type="entry name" value="Kinase-like_dom_sf"/>
</dbReference>